<proteinExistence type="predicted"/>
<dbReference type="AlphaFoldDB" id="A0A6P5RRN2"/>
<keyword evidence="1" id="KW-1185">Reference proteome</keyword>
<evidence type="ECO:0000313" key="1">
    <source>
        <dbReference type="Proteomes" id="UP000515124"/>
    </source>
</evidence>
<evidence type="ECO:0000313" key="2">
    <source>
        <dbReference type="RefSeq" id="XP_021804473.1"/>
    </source>
</evidence>
<dbReference type="Proteomes" id="UP000515124">
    <property type="component" value="Unplaced"/>
</dbReference>
<dbReference type="InterPro" id="IPR044968">
    <property type="entry name" value="PRD1"/>
</dbReference>
<organism evidence="1 2">
    <name type="scientific">Prunus avium</name>
    <name type="common">Cherry</name>
    <name type="synonym">Cerasus avium</name>
    <dbReference type="NCBI Taxonomy" id="42229"/>
    <lineage>
        <taxon>Eukaryota</taxon>
        <taxon>Viridiplantae</taxon>
        <taxon>Streptophyta</taxon>
        <taxon>Embryophyta</taxon>
        <taxon>Tracheophyta</taxon>
        <taxon>Spermatophyta</taxon>
        <taxon>Magnoliopsida</taxon>
        <taxon>eudicotyledons</taxon>
        <taxon>Gunneridae</taxon>
        <taxon>Pentapetalae</taxon>
        <taxon>rosids</taxon>
        <taxon>fabids</taxon>
        <taxon>Rosales</taxon>
        <taxon>Rosaceae</taxon>
        <taxon>Amygdaloideae</taxon>
        <taxon>Amygdaleae</taxon>
        <taxon>Prunus</taxon>
    </lineage>
</organism>
<dbReference type="RefSeq" id="XP_021804473.1">
    <property type="nucleotide sequence ID" value="XM_021948781.1"/>
</dbReference>
<dbReference type="KEGG" id="pavi:110748820"/>
<dbReference type="GeneID" id="110748820"/>
<protein>
    <submittedName>
        <fullName evidence="2">Uncharacterized protein LOC110748820</fullName>
    </submittedName>
</protein>
<name>A0A6P5RRN2_PRUAV</name>
<accession>A0A6P5RRN2</accession>
<gene>
    <name evidence="2" type="primary">LOC110748820</name>
</gene>
<reference evidence="2" key="1">
    <citation type="submission" date="2025-08" db="UniProtKB">
        <authorList>
            <consortium name="RefSeq"/>
        </authorList>
    </citation>
    <scope>IDENTIFICATION</scope>
</reference>
<sequence>MVNLFNFGDLSPDIGFGRLESDVPLRFLKGRRRSFEFRSVSDNVLRGPQIHALPPNQARRLYLLALLLQPHLQPPIAHRPRVLHPLSALSGHLLRPPFPPLSPRLPPSLPRLASRSCSLPSPTTPSHDKSSISFLLSVNQPLPRSLLTSSLGFPSASLLVPWPGVAVSFIRLNCQQNNPYAHIRDKYGLITNLQGLELPSKDIRGEILFVLYKVSILQYASEVGDGTDFSFAFCPKLLHLSLEALMKTQSDDVRLNCVAFLTVMTQTQRGVFGAAFAVDLNSMSSSKGDSFEQAT</sequence>
<dbReference type="GO" id="GO:0042138">
    <property type="term" value="P:meiotic DNA double-strand break formation"/>
    <property type="evidence" value="ECO:0007669"/>
    <property type="project" value="InterPro"/>
</dbReference>
<dbReference type="PANTHER" id="PTHR36379">
    <property type="entry name" value="PROTEIN PRD1"/>
    <property type="match status" value="1"/>
</dbReference>
<dbReference type="PANTHER" id="PTHR36379:SF1">
    <property type="entry name" value="PUTATIVE RECOMBINATION INITIATION DEFECT 1-RELATED"/>
    <property type="match status" value="1"/>
</dbReference>